<dbReference type="GO" id="GO:0005615">
    <property type="term" value="C:extracellular space"/>
    <property type="evidence" value="ECO:0007669"/>
    <property type="project" value="TreeGrafter"/>
</dbReference>
<dbReference type="AlphaFoldDB" id="A0A6C0J1D5"/>
<dbReference type="GO" id="GO:0007155">
    <property type="term" value="P:cell adhesion"/>
    <property type="evidence" value="ECO:0007669"/>
    <property type="project" value="TreeGrafter"/>
</dbReference>
<dbReference type="PANTHER" id="PTHR10900">
    <property type="entry name" value="PERIOSTIN-RELATED"/>
    <property type="match status" value="1"/>
</dbReference>
<dbReference type="GO" id="GO:0031012">
    <property type="term" value="C:extracellular matrix"/>
    <property type="evidence" value="ECO:0007669"/>
    <property type="project" value="TreeGrafter"/>
</dbReference>
<dbReference type="SUPFAM" id="SSF82153">
    <property type="entry name" value="FAS1 domain"/>
    <property type="match status" value="1"/>
</dbReference>
<reference evidence="2" key="1">
    <citation type="journal article" date="2020" name="Nature">
        <title>Giant virus diversity and host interactions through global metagenomics.</title>
        <authorList>
            <person name="Schulz F."/>
            <person name="Roux S."/>
            <person name="Paez-Espino D."/>
            <person name="Jungbluth S."/>
            <person name="Walsh D.A."/>
            <person name="Denef V.J."/>
            <person name="McMahon K.D."/>
            <person name="Konstantinidis K.T."/>
            <person name="Eloe-Fadrosh E.A."/>
            <person name="Kyrpides N.C."/>
            <person name="Woyke T."/>
        </authorList>
    </citation>
    <scope>NUCLEOTIDE SEQUENCE</scope>
    <source>
        <strain evidence="2">GVMAG-M-3300025676-16</strain>
    </source>
</reference>
<dbReference type="SMART" id="SM00554">
    <property type="entry name" value="FAS1"/>
    <property type="match status" value="1"/>
</dbReference>
<dbReference type="EMBL" id="MN740295">
    <property type="protein sequence ID" value="QHT98679.1"/>
    <property type="molecule type" value="Genomic_DNA"/>
</dbReference>
<name>A0A6C0J1D5_9ZZZZ</name>
<protein>
    <recommendedName>
        <fullName evidence="1">FAS1 domain-containing protein</fullName>
    </recommendedName>
</protein>
<dbReference type="GO" id="GO:0030198">
    <property type="term" value="P:extracellular matrix organization"/>
    <property type="evidence" value="ECO:0007669"/>
    <property type="project" value="TreeGrafter"/>
</dbReference>
<dbReference type="InterPro" id="IPR050904">
    <property type="entry name" value="Adhesion/Biosynth-related"/>
</dbReference>
<dbReference type="PANTHER" id="PTHR10900:SF77">
    <property type="entry name" value="FI19380P1"/>
    <property type="match status" value="1"/>
</dbReference>
<dbReference type="InterPro" id="IPR036378">
    <property type="entry name" value="FAS1_dom_sf"/>
</dbReference>
<dbReference type="Pfam" id="PF02469">
    <property type="entry name" value="Fasciclin"/>
    <property type="match status" value="1"/>
</dbReference>
<dbReference type="GO" id="GO:0050839">
    <property type="term" value="F:cell adhesion molecule binding"/>
    <property type="evidence" value="ECO:0007669"/>
    <property type="project" value="TreeGrafter"/>
</dbReference>
<proteinExistence type="predicted"/>
<evidence type="ECO:0000259" key="1">
    <source>
        <dbReference type="PROSITE" id="PS50213"/>
    </source>
</evidence>
<accession>A0A6C0J1D5</accession>
<evidence type="ECO:0000313" key="2">
    <source>
        <dbReference type="EMBL" id="QHT98679.1"/>
    </source>
</evidence>
<dbReference type="InterPro" id="IPR000782">
    <property type="entry name" value="FAS1_domain"/>
</dbReference>
<sequence length="172" mass="19593">MTSSGPYTQSLNFTHMFDMTDLNGNIKSFITPNSLLEIISDEKNGFTIYSFLVEKSGLKDLFNQKNFNNTIFIPNDESIKRKNLEDILLNADQSFSRNIILSTMLNNKITIDLLMISEMCKFMTKNPPNNLNIKYINNTITINDTAKVIESNIEANNGLIHVVDNVIFPFVE</sequence>
<organism evidence="2">
    <name type="scientific">viral metagenome</name>
    <dbReference type="NCBI Taxonomy" id="1070528"/>
    <lineage>
        <taxon>unclassified sequences</taxon>
        <taxon>metagenomes</taxon>
        <taxon>organismal metagenomes</taxon>
    </lineage>
</organism>
<dbReference type="PROSITE" id="PS50213">
    <property type="entry name" value="FAS1"/>
    <property type="match status" value="1"/>
</dbReference>
<dbReference type="Gene3D" id="2.30.180.10">
    <property type="entry name" value="FAS1 domain"/>
    <property type="match status" value="1"/>
</dbReference>
<feature type="domain" description="FAS1" evidence="1">
    <location>
        <begin position="32"/>
        <end position="167"/>
    </location>
</feature>